<name>A0ABR1NTF3_DIAER</name>
<keyword evidence="1" id="KW-0560">Oxidoreductase</keyword>
<protein>
    <recommendedName>
        <fullName evidence="4">Short chain dehydrogenase</fullName>
    </recommendedName>
</protein>
<accession>A0ABR1NTF3</accession>
<organism evidence="2 3">
    <name type="scientific">Diaporthe eres</name>
    <name type="common">Phomopsis oblonga</name>
    <dbReference type="NCBI Taxonomy" id="83184"/>
    <lineage>
        <taxon>Eukaryota</taxon>
        <taxon>Fungi</taxon>
        <taxon>Dikarya</taxon>
        <taxon>Ascomycota</taxon>
        <taxon>Pezizomycotina</taxon>
        <taxon>Sordariomycetes</taxon>
        <taxon>Sordariomycetidae</taxon>
        <taxon>Diaporthales</taxon>
        <taxon>Diaporthaceae</taxon>
        <taxon>Diaporthe</taxon>
        <taxon>Diaporthe eres species complex</taxon>
    </lineage>
</organism>
<gene>
    <name evidence="2" type="ORF">SLS63_011665</name>
</gene>
<dbReference type="PRINTS" id="PR00081">
    <property type="entry name" value="GDHRDH"/>
</dbReference>
<evidence type="ECO:0000256" key="1">
    <source>
        <dbReference type="ARBA" id="ARBA00023002"/>
    </source>
</evidence>
<evidence type="ECO:0000313" key="3">
    <source>
        <dbReference type="Proteomes" id="UP001430848"/>
    </source>
</evidence>
<dbReference type="PANTHER" id="PTHR43157:SF31">
    <property type="entry name" value="PHOSPHATIDYLINOSITOL-GLYCAN BIOSYNTHESIS CLASS F PROTEIN"/>
    <property type="match status" value="1"/>
</dbReference>
<dbReference type="InterPro" id="IPR036291">
    <property type="entry name" value="NAD(P)-bd_dom_sf"/>
</dbReference>
<dbReference type="Proteomes" id="UP001430848">
    <property type="component" value="Unassembled WGS sequence"/>
</dbReference>
<keyword evidence="3" id="KW-1185">Reference proteome</keyword>
<dbReference type="PANTHER" id="PTHR43157">
    <property type="entry name" value="PHOSPHATIDYLINOSITOL-GLYCAN BIOSYNTHESIS CLASS F PROTEIN-RELATED"/>
    <property type="match status" value="1"/>
</dbReference>
<dbReference type="SUPFAM" id="SSF51735">
    <property type="entry name" value="NAD(P)-binding Rossmann-fold domains"/>
    <property type="match status" value="1"/>
</dbReference>
<dbReference type="Gene3D" id="3.40.50.720">
    <property type="entry name" value="NAD(P)-binding Rossmann-like Domain"/>
    <property type="match status" value="1"/>
</dbReference>
<reference evidence="2 3" key="1">
    <citation type="submission" date="2024-02" db="EMBL/GenBank/DDBJ databases">
        <title>De novo assembly and annotation of 12 fungi associated with fruit tree decline syndrome in Ontario, Canada.</title>
        <authorList>
            <person name="Sulman M."/>
            <person name="Ellouze W."/>
            <person name="Ilyukhin E."/>
        </authorList>
    </citation>
    <scope>NUCLEOTIDE SEQUENCE [LARGE SCALE GENOMIC DNA]</scope>
    <source>
        <strain evidence="2 3">M169</strain>
    </source>
</reference>
<evidence type="ECO:0008006" key="4">
    <source>
        <dbReference type="Google" id="ProtNLM"/>
    </source>
</evidence>
<dbReference type="InterPro" id="IPR002347">
    <property type="entry name" value="SDR_fam"/>
</dbReference>
<sequence>MADPSPPTRHALSWLTDANYFSIPAWYPIYFLTSQLRSLPYPETEYRGKTVVVTGANVGLGREGARHFCRLGADRVILACRDLDKGRAAGADIESSTSRSGVVDAWQLDLGSFESVRHFCRRAETELDRLDVVVENAGVAIGTYVECDGGFESTIAVNVVSTFLMALLLLPALRRTAARFNVEPRLVVVSSDAHLFAKFAERQQPNIFEAFKGRENMNEDRYNLSKLLEVFVVRQLASEMAPNDPVIINALSPGFCQSTLFRHAPGFLRAILEIGVRIIGRTSEMGSRALMAAAAAGRETHGGYMDNCKSRDPGPFVLSEEGTQLQQRVYKELMEVLEDIEPGITKNIRA</sequence>
<comment type="caution">
    <text evidence="2">The sequence shown here is derived from an EMBL/GenBank/DDBJ whole genome shotgun (WGS) entry which is preliminary data.</text>
</comment>
<evidence type="ECO:0000313" key="2">
    <source>
        <dbReference type="EMBL" id="KAK7714691.1"/>
    </source>
</evidence>
<proteinExistence type="predicted"/>
<dbReference type="EMBL" id="JAKNSF020000114">
    <property type="protein sequence ID" value="KAK7714691.1"/>
    <property type="molecule type" value="Genomic_DNA"/>
</dbReference>
<dbReference type="Pfam" id="PF00106">
    <property type="entry name" value="adh_short"/>
    <property type="match status" value="1"/>
</dbReference>